<keyword evidence="1" id="KW-0732">Signal</keyword>
<gene>
    <name evidence="3" type="ordered locus">MTR_4g071080</name>
</gene>
<protein>
    <recommendedName>
        <fullName evidence="2">Transposase (putative) gypsy type domain-containing protein</fullName>
    </recommendedName>
</protein>
<accession>G7JIL5</accession>
<dbReference type="AlphaFoldDB" id="G7JIL5"/>
<evidence type="ECO:0000313" key="5">
    <source>
        <dbReference type="Proteomes" id="UP000002051"/>
    </source>
</evidence>
<dbReference type="InterPro" id="IPR007321">
    <property type="entry name" value="Transposase_28"/>
</dbReference>
<proteinExistence type="predicted"/>
<feature type="signal peptide" evidence="1">
    <location>
        <begin position="1"/>
        <end position="19"/>
    </location>
</feature>
<keyword evidence="5" id="KW-1185">Reference proteome</keyword>
<dbReference type="PANTHER" id="PTHR31099">
    <property type="entry name" value="OS06G0165300 PROTEIN"/>
    <property type="match status" value="1"/>
</dbReference>
<dbReference type="PANTHER" id="PTHR31099:SF49">
    <property type="entry name" value="MYOSIN HEAVY CHAIN-LIKE PROTEIN"/>
    <property type="match status" value="1"/>
</dbReference>
<dbReference type="Pfam" id="PF04195">
    <property type="entry name" value="Transposase_28"/>
    <property type="match status" value="1"/>
</dbReference>
<dbReference type="HOGENOM" id="CLU_1588911_0_0_1"/>
<dbReference type="EMBL" id="CM001220">
    <property type="protein sequence ID" value="AES89198.1"/>
    <property type="molecule type" value="Genomic_DNA"/>
</dbReference>
<dbReference type="Proteomes" id="UP000002051">
    <property type="component" value="Chromosome 4"/>
</dbReference>
<reference evidence="4" key="3">
    <citation type="submission" date="2015-04" db="UniProtKB">
        <authorList>
            <consortium name="EnsemblPlants"/>
        </authorList>
    </citation>
    <scope>IDENTIFICATION</scope>
    <source>
        <strain evidence="4">cv. Jemalong A17</strain>
    </source>
</reference>
<feature type="domain" description="Transposase (putative) gypsy type" evidence="2">
    <location>
        <begin position="92"/>
        <end position="153"/>
    </location>
</feature>
<name>G7JIL5_MEDTR</name>
<organism evidence="3 5">
    <name type="scientific">Medicago truncatula</name>
    <name type="common">Barrel medic</name>
    <name type="synonym">Medicago tribuloides</name>
    <dbReference type="NCBI Taxonomy" id="3880"/>
    <lineage>
        <taxon>Eukaryota</taxon>
        <taxon>Viridiplantae</taxon>
        <taxon>Streptophyta</taxon>
        <taxon>Embryophyta</taxon>
        <taxon>Tracheophyta</taxon>
        <taxon>Spermatophyta</taxon>
        <taxon>Magnoliopsida</taxon>
        <taxon>eudicotyledons</taxon>
        <taxon>Gunneridae</taxon>
        <taxon>Pentapetalae</taxon>
        <taxon>rosids</taxon>
        <taxon>fabids</taxon>
        <taxon>Fabales</taxon>
        <taxon>Fabaceae</taxon>
        <taxon>Papilionoideae</taxon>
        <taxon>50 kb inversion clade</taxon>
        <taxon>NPAAA clade</taxon>
        <taxon>Hologalegina</taxon>
        <taxon>IRL clade</taxon>
        <taxon>Trifolieae</taxon>
        <taxon>Medicago</taxon>
    </lineage>
</organism>
<dbReference type="PaxDb" id="3880-AES89198"/>
<reference evidence="3 5" key="2">
    <citation type="journal article" date="2014" name="BMC Genomics">
        <title>An improved genome release (version Mt4.0) for the model legume Medicago truncatula.</title>
        <authorList>
            <person name="Tang H."/>
            <person name="Krishnakumar V."/>
            <person name="Bidwell S."/>
            <person name="Rosen B."/>
            <person name="Chan A."/>
            <person name="Zhou S."/>
            <person name="Gentzbittel L."/>
            <person name="Childs K.L."/>
            <person name="Yandell M."/>
            <person name="Gundlach H."/>
            <person name="Mayer K.F."/>
            <person name="Schwartz D.C."/>
            <person name="Town C.D."/>
        </authorList>
    </citation>
    <scope>GENOME REANNOTATION</scope>
    <source>
        <strain evidence="4 5">cv. Jemalong A17</strain>
    </source>
</reference>
<sequence length="168" mass="19222">MSSESSGKLLFVMISLIMAGNSSRDSEVAHKHFWVGKETLEAVSLFSTNGAARIPRCLIGRKEEWEITLPTTSDRICSRFSGNRIPMYEAVFQEVGFRLPFPPFQVSVFEWMELCPSQLSPDSFAYMIVFELVCRFLRLPVIGELFFAIFTIQRGLNKDDGYNRVSFR</sequence>
<dbReference type="eggNOG" id="ENOG502RRA3">
    <property type="taxonomic scope" value="Eukaryota"/>
</dbReference>
<evidence type="ECO:0000313" key="3">
    <source>
        <dbReference type="EMBL" id="AES89198.1"/>
    </source>
</evidence>
<evidence type="ECO:0000256" key="1">
    <source>
        <dbReference type="SAM" id="SignalP"/>
    </source>
</evidence>
<dbReference type="EnsemblPlants" id="AES89198">
    <property type="protein sequence ID" value="AES89198"/>
    <property type="gene ID" value="MTR_4g071080"/>
</dbReference>
<evidence type="ECO:0000313" key="4">
    <source>
        <dbReference type="EnsemblPlants" id="AES89198"/>
    </source>
</evidence>
<feature type="chain" id="PRO_5014572918" description="Transposase (putative) gypsy type domain-containing protein" evidence="1">
    <location>
        <begin position="20"/>
        <end position="168"/>
    </location>
</feature>
<reference evidence="3 5" key="1">
    <citation type="journal article" date="2011" name="Nature">
        <title>The Medicago genome provides insight into the evolution of rhizobial symbioses.</title>
        <authorList>
            <person name="Young N.D."/>
            <person name="Debelle F."/>
            <person name="Oldroyd G.E."/>
            <person name="Geurts R."/>
            <person name="Cannon S.B."/>
            <person name="Udvardi M.K."/>
            <person name="Benedito V.A."/>
            <person name="Mayer K.F."/>
            <person name="Gouzy J."/>
            <person name="Schoof H."/>
            <person name="Van de Peer Y."/>
            <person name="Proost S."/>
            <person name="Cook D.R."/>
            <person name="Meyers B.C."/>
            <person name="Spannagl M."/>
            <person name="Cheung F."/>
            <person name="De Mita S."/>
            <person name="Krishnakumar V."/>
            <person name="Gundlach H."/>
            <person name="Zhou S."/>
            <person name="Mudge J."/>
            <person name="Bharti A.K."/>
            <person name="Murray J.D."/>
            <person name="Naoumkina M.A."/>
            <person name="Rosen B."/>
            <person name="Silverstein K.A."/>
            <person name="Tang H."/>
            <person name="Rombauts S."/>
            <person name="Zhao P.X."/>
            <person name="Zhou P."/>
            <person name="Barbe V."/>
            <person name="Bardou P."/>
            <person name="Bechner M."/>
            <person name="Bellec A."/>
            <person name="Berger A."/>
            <person name="Berges H."/>
            <person name="Bidwell S."/>
            <person name="Bisseling T."/>
            <person name="Choisne N."/>
            <person name="Couloux A."/>
            <person name="Denny R."/>
            <person name="Deshpande S."/>
            <person name="Dai X."/>
            <person name="Doyle J.J."/>
            <person name="Dudez A.M."/>
            <person name="Farmer A.D."/>
            <person name="Fouteau S."/>
            <person name="Franken C."/>
            <person name="Gibelin C."/>
            <person name="Gish J."/>
            <person name="Goldstein S."/>
            <person name="Gonzalez A.J."/>
            <person name="Green P.J."/>
            <person name="Hallab A."/>
            <person name="Hartog M."/>
            <person name="Hua A."/>
            <person name="Humphray S.J."/>
            <person name="Jeong D.H."/>
            <person name="Jing Y."/>
            <person name="Jocker A."/>
            <person name="Kenton S.M."/>
            <person name="Kim D.J."/>
            <person name="Klee K."/>
            <person name="Lai H."/>
            <person name="Lang C."/>
            <person name="Lin S."/>
            <person name="Macmil S.L."/>
            <person name="Magdelenat G."/>
            <person name="Matthews L."/>
            <person name="McCorrison J."/>
            <person name="Monaghan E.L."/>
            <person name="Mun J.H."/>
            <person name="Najar F.Z."/>
            <person name="Nicholson C."/>
            <person name="Noirot C."/>
            <person name="O'Bleness M."/>
            <person name="Paule C.R."/>
            <person name="Poulain J."/>
            <person name="Prion F."/>
            <person name="Qin B."/>
            <person name="Qu C."/>
            <person name="Retzel E.F."/>
            <person name="Riddle C."/>
            <person name="Sallet E."/>
            <person name="Samain S."/>
            <person name="Samson N."/>
            <person name="Sanders I."/>
            <person name="Saurat O."/>
            <person name="Scarpelli C."/>
            <person name="Schiex T."/>
            <person name="Segurens B."/>
            <person name="Severin A.J."/>
            <person name="Sherrier D.J."/>
            <person name="Shi R."/>
            <person name="Sims S."/>
            <person name="Singer S.R."/>
            <person name="Sinharoy S."/>
            <person name="Sterck L."/>
            <person name="Viollet A."/>
            <person name="Wang B.B."/>
            <person name="Wang K."/>
            <person name="Wang M."/>
            <person name="Wang X."/>
            <person name="Warfsmann J."/>
            <person name="Weissenbach J."/>
            <person name="White D.D."/>
            <person name="White J.D."/>
            <person name="Wiley G.B."/>
            <person name="Wincker P."/>
            <person name="Xing Y."/>
            <person name="Yang L."/>
            <person name="Yao Z."/>
            <person name="Ying F."/>
            <person name="Zhai J."/>
            <person name="Zhou L."/>
            <person name="Zuber A."/>
            <person name="Denarie J."/>
            <person name="Dixon R.A."/>
            <person name="May G.D."/>
            <person name="Schwartz D.C."/>
            <person name="Rogers J."/>
            <person name="Quetier F."/>
            <person name="Town C.D."/>
            <person name="Roe B.A."/>
        </authorList>
    </citation>
    <scope>NUCLEOTIDE SEQUENCE [LARGE SCALE GENOMIC DNA]</scope>
    <source>
        <strain evidence="3">A17</strain>
        <strain evidence="4 5">cv. Jemalong A17</strain>
    </source>
</reference>
<evidence type="ECO:0000259" key="2">
    <source>
        <dbReference type="Pfam" id="PF04195"/>
    </source>
</evidence>